<dbReference type="PANTHER" id="PTHR42904:SF6">
    <property type="entry name" value="NAD-CAPPED RNA HYDROLASE NUDT12"/>
    <property type="match status" value="1"/>
</dbReference>
<keyword evidence="7" id="KW-0460">Magnesium</keyword>
<dbReference type="GO" id="GO:0006742">
    <property type="term" value="P:NADP+ catabolic process"/>
    <property type="evidence" value="ECO:0007669"/>
    <property type="project" value="TreeGrafter"/>
</dbReference>
<dbReference type="Proteomes" id="UP000274920">
    <property type="component" value="Unassembled WGS sequence"/>
</dbReference>
<evidence type="ECO:0000256" key="4">
    <source>
        <dbReference type="ARBA" id="ARBA00012381"/>
    </source>
</evidence>
<comment type="cofactor">
    <cofactor evidence="1">
        <name>Mg(2+)</name>
        <dbReference type="ChEBI" id="CHEBI:18420"/>
    </cofactor>
</comment>
<keyword evidence="6 12" id="KW-0378">Hydrolase</keyword>
<keyword evidence="8" id="KW-0520">NAD</keyword>
<dbReference type="STRING" id="2044587.C824_03981"/>
<dbReference type="EC" id="3.6.1.22" evidence="4"/>
<organism evidence="12 13">
    <name type="scientific">Schaedlerella arabinosiphila</name>
    <dbReference type="NCBI Taxonomy" id="2044587"/>
    <lineage>
        <taxon>Bacteria</taxon>
        <taxon>Bacillati</taxon>
        <taxon>Bacillota</taxon>
        <taxon>Clostridia</taxon>
        <taxon>Lachnospirales</taxon>
        <taxon>Lachnospiraceae</taxon>
        <taxon>Schaedlerella</taxon>
    </lineage>
</organism>
<dbReference type="EMBL" id="VIRB01000164">
    <property type="protein sequence ID" value="NDO72366.1"/>
    <property type="molecule type" value="Genomic_DNA"/>
</dbReference>
<evidence type="ECO:0000256" key="2">
    <source>
        <dbReference type="ARBA" id="ARBA00001947"/>
    </source>
</evidence>
<dbReference type="Pfam" id="PF09297">
    <property type="entry name" value="Zn_ribbon_NUD"/>
    <property type="match status" value="1"/>
</dbReference>
<evidence type="ECO:0000256" key="8">
    <source>
        <dbReference type="ARBA" id="ARBA00023027"/>
    </source>
</evidence>
<evidence type="ECO:0000256" key="7">
    <source>
        <dbReference type="ARBA" id="ARBA00022842"/>
    </source>
</evidence>
<reference evidence="11 14" key="2">
    <citation type="submission" date="2019-07" db="EMBL/GenBank/DDBJ databases">
        <title>Draft genome sequences of 15 bacterial species constituting the stable defined intestinal microbiota of the GM15 gnotobiotic mouse model.</title>
        <authorList>
            <person name="Elie C."/>
            <person name="Mathieu A."/>
            <person name="Saliou A."/>
            <person name="Darnaud M."/>
            <person name="Leulier F."/>
            <person name="Tamellini A."/>
        </authorList>
    </citation>
    <scope>NUCLEOTIDE SEQUENCE [LARGE SCALE GENOMIC DNA]</scope>
    <source>
        <strain evidence="14">ASF 502</strain>
        <strain evidence="11">MD300</strain>
    </source>
</reference>
<dbReference type="InterPro" id="IPR050241">
    <property type="entry name" value="NAD-cap_RNA_hydrolase_NudC"/>
</dbReference>
<comment type="similarity">
    <text evidence="3">Belongs to the Nudix hydrolase family. NudC subfamily.</text>
</comment>
<dbReference type="RefSeq" id="WP_004082777.1">
    <property type="nucleotide sequence ID" value="NZ_CASCYM010000007.1"/>
</dbReference>
<comment type="cofactor">
    <cofactor evidence="2">
        <name>Zn(2+)</name>
        <dbReference type="ChEBI" id="CHEBI:29105"/>
    </cofactor>
</comment>
<dbReference type="OrthoDB" id="9787476at2"/>
<evidence type="ECO:0000259" key="10">
    <source>
        <dbReference type="PROSITE" id="PS51462"/>
    </source>
</evidence>
<evidence type="ECO:0000256" key="6">
    <source>
        <dbReference type="ARBA" id="ARBA00022801"/>
    </source>
</evidence>
<dbReference type="Gene3D" id="3.90.79.10">
    <property type="entry name" value="Nucleoside Triphosphate Pyrophosphohydrolase"/>
    <property type="match status" value="1"/>
</dbReference>
<dbReference type="GO" id="GO:0035529">
    <property type="term" value="F:NADH pyrophosphatase activity"/>
    <property type="evidence" value="ECO:0007669"/>
    <property type="project" value="TreeGrafter"/>
</dbReference>
<evidence type="ECO:0000313" key="12">
    <source>
        <dbReference type="EMBL" id="RRK30347.1"/>
    </source>
</evidence>
<dbReference type="Pfam" id="PF00293">
    <property type="entry name" value="NUDIX"/>
    <property type="match status" value="1"/>
</dbReference>
<accession>A0A3R8JK03</accession>
<dbReference type="InterPro" id="IPR049734">
    <property type="entry name" value="NudC-like_C"/>
</dbReference>
<dbReference type="GO" id="GO:0019677">
    <property type="term" value="P:NAD+ catabolic process"/>
    <property type="evidence" value="ECO:0007669"/>
    <property type="project" value="TreeGrafter"/>
</dbReference>
<dbReference type="InterPro" id="IPR020084">
    <property type="entry name" value="NUDIX_hydrolase_CS"/>
</dbReference>
<dbReference type="GO" id="GO:0005829">
    <property type="term" value="C:cytosol"/>
    <property type="evidence" value="ECO:0007669"/>
    <property type="project" value="TreeGrafter"/>
</dbReference>
<evidence type="ECO:0000313" key="13">
    <source>
        <dbReference type="Proteomes" id="UP000274920"/>
    </source>
</evidence>
<dbReference type="PROSITE" id="PS00893">
    <property type="entry name" value="NUDIX_BOX"/>
    <property type="match status" value="1"/>
</dbReference>
<name>N2A3R6_9FIRM</name>
<dbReference type="AlphaFoldDB" id="N2A3R6"/>
<evidence type="ECO:0000256" key="9">
    <source>
        <dbReference type="ARBA" id="ARBA00023679"/>
    </source>
</evidence>
<dbReference type="PANTHER" id="PTHR42904">
    <property type="entry name" value="NUDIX HYDROLASE, NUDC SUBFAMILY"/>
    <property type="match status" value="1"/>
</dbReference>
<proteinExistence type="inferred from homology"/>
<gene>
    <name evidence="11" type="primary">nudC</name>
    <name evidence="12" type="ORF">EBB54_02365</name>
    <name evidence="11" type="ORF">FMM80_28585</name>
</gene>
<dbReference type="NCBIfam" id="NF001299">
    <property type="entry name" value="PRK00241.1"/>
    <property type="match status" value="1"/>
</dbReference>
<dbReference type="eggNOG" id="COG2816">
    <property type="taxonomic scope" value="Bacteria"/>
</dbReference>
<dbReference type="Gene3D" id="3.90.79.20">
    <property type="match status" value="1"/>
</dbReference>
<dbReference type="CDD" id="cd03429">
    <property type="entry name" value="NUDIX_NADH_pyrophosphatase_Nudt13"/>
    <property type="match status" value="1"/>
</dbReference>
<evidence type="ECO:0000256" key="1">
    <source>
        <dbReference type="ARBA" id="ARBA00001946"/>
    </source>
</evidence>
<dbReference type="InterPro" id="IPR015797">
    <property type="entry name" value="NUDIX_hydrolase-like_dom_sf"/>
</dbReference>
<dbReference type="HOGENOM" id="CLU_037162_0_1_9"/>
<evidence type="ECO:0000313" key="11">
    <source>
        <dbReference type="EMBL" id="NDO72366.1"/>
    </source>
</evidence>
<protein>
    <recommendedName>
        <fullName evidence="4">NAD(+) diphosphatase</fullName>
        <ecNumber evidence="4">3.6.1.22</ecNumber>
    </recommendedName>
</protein>
<sequence>MIQDIAPHHLDNAYRPVPPDRDSIALCYEGRACLMKRAGEEIIFPRFADLEKENTEIYKAYTYLFQVDEERYYLVTEAKWDCLSDFELEDLTVFRQAEPQYRAFAGITGHQLYHWYQAHRYCGQCGSPTKPDGKERMLYCETCRSMEYPRICPAVIIGVTDGNRLLLSKYAGRTYKKYALLAGYTEIGETMEETVAREVMEEVGLKVKNIRYYKSQPWAFSDTILMGFYCDLDGADEIRLDEEELALAEWFEREEIPVTPSRDSLTNEMIMRFKNGRI</sequence>
<evidence type="ECO:0000256" key="3">
    <source>
        <dbReference type="ARBA" id="ARBA00009595"/>
    </source>
</evidence>
<dbReference type="InterPro" id="IPR015376">
    <property type="entry name" value="Znr_NADH_PPase"/>
</dbReference>
<dbReference type="Proteomes" id="UP000474104">
    <property type="component" value="Unassembled WGS sequence"/>
</dbReference>
<dbReference type="PROSITE" id="PS51462">
    <property type="entry name" value="NUDIX"/>
    <property type="match status" value="1"/>
</dbReference>
<dbReference type="EMBL" id="RHJS01000002">
    <property type="protein sequence ID" value="RRK30347.1"/>
    <property type="molecule type" value="Genomic_DNA"/>
</dbReference>
<feature type="domain" description="Nudix hydrolase" evidence="10">
    <location>
        <begin position="149"/>
        <end position="275"/>
    </location>
</feature>
<reference evidence="12" key="1">
    <citation type="submission" date="2018-10" db="EMBL/GenBank/DDBJ databases">
        <title>Schaedlerella arabinophila gen. nov. sp. nov., isolated from the mouse intestinal tract and comparative analysis with the genome of the closely related altered Schaedler flora strain ASF502.</title>
        <authorList>
            <person name="Miyake S."/>
            <person name="Soh M."/>
            <person name="Seedorf H."/>
        </authorList>
    </citation>
    <scope>NUCLEOTIDE SEQUENCE [LARGE SCALE GENOMIC DNA]</scope>
    <source>
        <strain evidence="12">DSM 106076</strain>
    </source>
</reference>
<dbReference type="SUPFAM" id="SSF55811">
    <property type="entry name" value="Nudix"/>
    <property type="match status" value="1"/>
</dbReference>
<dbReference type="InterPro" id="IPR000086">
    <property type="entry name" value="NUDIX_hydrolase_dom"/>
</dbReference>
<comment type="caution">
    <text evidence="12">The sequence shown here is derived from an EMBL/GenBank/DDBJ whole genome shotgun (WGS) entry which is preliminary data.</text>
</comment>
<keyword evidence="5" id="KW-0479">Metal-binding</keyword>
<keyword evidence="13" id="KW-1185">Reference proteome</keyword>
<accession>N2A3R6</accession>
<evidence type="ECO:0000313" key="14">
    <source>
        <dbReference type="Proteomes" id="UP000474104"/>
    </source>
</evidence>
<dbReference type="GO" id="GO:0046872">
    <property type="term" value="F:metal ion binding"/>
    <property type="evidence" value="ECO:0007669"/>
    <property type="project" value="UniProtKB-KW"/>
</dbReference>
<comment type="catalytic activity">
    <reaction evidence="9">
        <text>a 5'-end NAD(+)-phospho-ribonucleoside in mRNA + H2O = a 5'-end phospho-adenosine-phospho-ribonucleoside in mRNA + beta-nicotinamide D-ribonucleotide + 2 H(+)</text>
        <dbReference type="Rhea" id="RHEA:60876"/>
        <dbReference type="Rhea" id="RHEA-COMP:15698"/>
        <dbReference type="Rhea" id="RHEA-COMP:15719"/>
        <dbReference type="ChEBI" id="CHEBI:14649"/>
        <dbReference type="ChEBI" id="CHEBI:15377"/>
        <dbReference type="ChEBI" id="CHEBI:15378"/>
        <dbReference type="ChEBI" id="CHEBI:144029"/>
        <dbReference type="ChEBI" id="CHEBI:144051"/>
    </reaction>
    <physiologicalReaction direction="left-to-right" evidence="9">
        <dbReference type="Rhea" id="RHEA:60877"/>
    </physiologicalReaction>
</comment>
<evidence type="ECO:0000256" key="5">
    <source>
        <dbReference type="ARBA" id="ARBA00022723"/>
    </source>
</evidence>